<accession>A0A316ULI1</accession>
<protein>
    <submittedName>
        <fullName evidence="2">Uncharacterized protein</fullName>
    </submittedName>
</protein>
<feature type="region of interest" description="Disordered" evidence="1">
    <location>
        <begin position="732"/>
        <end position="756"/>
    </location>
</feature>
<feature type="region of interest" description="Disordered" evidence="1">
    <location>
        <begin position="840"/>
        <end position="896"/>
    </location>
</feature>
<proteinExistence type="predicted"/>
<evidence type="ECO:0000313" key="3">
    <source>
        <dbReference type="Proteomes" id="UP000245884"/>
    </source>
</evidence>
<reference evidence="2 3" key="1">
    <citation type="journal article" date="2018" name="Mol. Biol. Evol.">
        <title>Broad Genomic Sampling Reveals a Smut Pathogenic Ancestry of the Fungal Clade Ustilaginomycotina.</title>
        <authorList>
            <person name="Kijpornyongpan T."/>
            <person name="Mondo S.J."/>
            <person name="Barry K."/>
            <person name="Sandor L."/>
            <person name="Lee J."/>
            <person name="Lipzen A."/>
            <person name="Pangilinan J."/>
            <person name="LaButti K."/>
            <person name="Hainaut M."/>
            <person name="Henrissat B."/>
            <person name="Grigoriev I.V."/>
            <person name="Spatafora J.W."/>
            <person name="Aime M.C."/>
        </authorList>
    </citation>
    <scope>NUCLEOTIDE SEQUENCE [LARGE SCALE GENOMIC DNA]</scope>
    <source>
        <strain evidence="2 3">MCA 5214</strain>
    </source>
</reference>
<feature type="region of interest" description="Disordered" evidence="1">
    <location>
        <begin position="1"/>
        <end position="24"/>
    </location>
</feature>
<dbReference type="Proteomes" id="UP000245884">
    <property type="component" value="Unassembled WGS sequence"/>
</dbReference>
<evidence type="ECO:0000256" key="1">
    <source>
        <dbReference type="SAM" id="MobiDB-lite"/>
    </source>
</evidence>
<dbReference type="AlphaFoldDB" id="A0A316ULI1"/>
<evidence type="ECO:0000313" key="2">
    <source>
        <dbReference type="EMBL" id="PWN26152.1"/>
    </source>
</evidence>
<name>A0A316ULI1_9BASI</name>
<feature type="region of interest" description="Disordered" evidence="1">
    <location>
        <begin position="217"/>
        <end position="246"/>
    </location>
</feature>
<sequence length="1214" mass="127609">MAIEPMDTSGSADASSSSSSSSSSSATRIIAAGERLASLLGQSSALDAARDQHDNCVAFSESHGLVAFPMQSGPAVAIAIKPLLAPSPTQATQPLLLYPPLLPLVGSSAAATSYLVRQVAFSPSGSSLTAIIQPRSKRGLASSSSAPSPYGLVCIWSRNPRKAALNSEWALTGQWPLLEAGGQLGSGIVGLHWLREEGKEVLVQPPDIIKAESEKVAPTTQLPGMSHEKQGKAREQPKFRTMSVPDAGPTLSARSAVARPEALVLVSSNGFVHLLHRNVSIYSQSPALATQDWQLLSAPLHSPATVNYARPVAESGASGVSLSHCTMHPVSGSSSLIIAVKQRSGGAWQPDDGLIHLTEVVINTKRDDPLLRTKPVQPIHYGEEVGSLLHLRFNSTLSGKHLDTESIHLLGCFSHLDTTGTTLRSYSLTRRRDISGKGSLSEAFGDLESRKKSLSEVEQEEVEEWSASLHAERIEEGKVLHQLVGYPRALLEEGEVRSKLVAIWSGTGDVNGRRRCERGLSTIDPARLGEDDGIKSVSAPSRSIQPDPPVTLSANGSLRGWYDATTRGLRLSAPQAPTSGSLPRLAAAILQAIINKRTYADVLLASSSMLRERRNRAKLLSLVGGAFGLDMAGSTSTNMLGKLNFKALAALLELHVAMLRVLSINSRPKLPRQELVTSHRLLAQLHTFRSFSSARQGADDWKPLSVTSLTGLAAGLIEEVEDVCRYAVLQGEGMPQSPPEDDAAAEGVKEGGTTRGSSLFTTLAQARSSSEAASLTLHLLTRNLKLLTSLLSWLDKACASTPEAAALRSTLVSQSSARLINEVKGVKLARKVARMEEDQLLANGGGGGPKKKEGTNGAAGGTTGKTPGPTTGVTPLPTVGGAGSTPLPSLLVPGATSSSSGATPLFSGLVPGASIPTLNGLPLAASSPIQATRPPLGAQTSLALSARPAAALTRRLAVVRETLSERLSRGTAKGVNLDVFASRLESWVQGGAAAAGEEHGIAASLVYGAAGADEGADDDKGQEAIKEEKAFARHVLHSDDEGEENKGSTGSVISAQGRLSLFLGADDFVWSLDDIVAEDAETDEEGEEAEWQEALGCHGDCEEFSKRDTMTGVSQPRGKKRRRLSTSFPSSIHLLTGETTHLTVRDSTMSLAMETLHSGLGPANGASGENAAAMAVEEDEEALRAVLEGDCGGDEVRAGWEQRLMGSGGWWMGA</sequence>
<dbReference type="RefSeq" id="XP_025360764.1">
    <property type="nucleotide sequence ID" value="XM_025506581.1"/>
</dbReference>
<dbReference type="GeneID" id="37028404"/>
<feature type="compositionally biased region" description="Low complexity" evidence="1">
    <location>
        <begin position="9"/>
        <end position="24"/>
    </location>
</feature>
<keyword evidence="3" id="KW-1185">Reference proteome</keyword>
<organism evidence="2 3">
    <name type="scientific">Jaminaea rosea</name>
    <dbReference type="NCBI Taxonomy" id="1569628"/>
    <lineage>
        <taxon>Eukaryota</taxon>
        <taxon>Fungi</taxon>
        <taxon>Dikarya</taxon>
        <taxon>Basidiomycota</taxon>
        <taxon>Ustilaginomycotina</taxon>
        <taxon>Exobasidiomycetes</taxon>
        <taxon>Microstromatales</taxon>
        <taxon>Microstromatales incertae sedis</taxon>
        <taxon>Jaminaea</taxon>
    </lineage>
</organism>
<feature type="compositionally biased region" description="Low complexity" evidence="1">
    <location>
        <begin position="864"/>
        <end position="879"/>
    </location>
</feature>
<dbReference type="EMBL" id="KZ819672">
    <property type="protein sequence ID" value="PWN26152.1"/>
    <property type="molecule type" value="Genomic_DNA"/>
</dbReference>
<gene>
    <name evidence="2" type="ORF">BDZ90DRAFT_233297</name>
</gene>
<feature type="compositionally biased region" description="Basic and acidic residues" evidence="1">
    <location>
        <begin position="226"/>
        <end position="238"/>
    </location>
</feature>